<sequence>MNNAEHGQPLQGECVKAKFRFNGRGGLGAALFLICFRADLQEHQFKKRRWSHKRDDIPLAFVPGREKPLALAQGSGSRGSWRGVPRWTQVEMSGARCS</sequence>
<keyword evidence="2" id="KW-1185">Reference proteome</keyword>
<dbReference type="Proteomes" id="UP001066276">
    <property type="component" value="Chromosome 2_1"/>
</dbReference>
<evidence type="ECO:0000313" key="1">
    <source>
        <dbReference type="EMBL" id="KAJ1200191.1"/>
    </source>
</evidence>
<gene>
    <name evidence="1" type="ORF">NDU88_004018</name>
</gene>
<name>A0AAV7VHJ2_PLEWA</name>
<proteinExistence type="predicted"/>
<dbReference type="AlphaFoldDB" id="A0AAV7VHJ2"/>
<organism evidence="1 2">
    <name type="scientific">Pleurodeles waltl</name>
    <name type="common">Iberian ribbed newt</name>
    <dbReference type="NCBI Taxonomy" id="8319"/>
    <lineage>
        <taxon>Eukaryota</taxon>
        <taxon>Metazoa</taxon>
        <taxon>Chordata</taxon>
        <taxon>Craniata</taxon>
        <taxon>Vertebrata</taxon>
        <taxon>Euteleostomi</taxon>
        <taxon>Amphibia</taxon>
        <taxon>Batrachia</taxon>
        <taxon>Caudata</taxon>
        <taxon>Salamandroidea</taxon>
        <taxon>Salamandridae</taxon>
        <taxon>Pleurodelinae</taxon>
        <taxon>Pleurodeles</taxon>
    </lineage>
</organism>
<accession>A0AAV7VHJ2</accession>
<evidence type="ECO:0000313" key="2">
    <source>
        <dbReference type="Proteomes" id="UP001066276"/>
    </source>
</evidence>
<protein>
    <submittedName>
        <fullName evidence="1">Uncharacterized protein</fullName>
    </submittedName>
</protein>
<dbReference type="EMBL" id="JANPWB010000003">
    <property type="protein sequence ID" value="KAJ1200191.1"/>
    <property type="molecule type" value="Genomic_DNA"/>
</dbReference>
<reference evidence="1" key="1">
    <citation type="journal article" date="2022" name="bioRxiv">
        <title>Sequencing and chromosome-scale assembly of the giantPleurodeles waltlgenome.</title>
        <authorList>
            <person name="Brown T."/>
            <person name="Elewa A."/>
            <person name="Iarovenko S."/>
            <person name="Subramanian E."/>
            <person name="Araus A.J."/>
            <person name="Petzold A."/>
            <person name="Susuki M."/>
            <person name="Suzuki K.-i.T."/>
            <person name="Hayashi T."/>
            <person name="Toyoda A."/>
            <person name="Oliveira C."/>
            <person name="Osipova E."/>
            <person name="Leigh N.D."/>
            <person name="Simon A."/>
            <person name="Yun M.H."/>
        </authorList>
    </citation>
    <scope>NUCLEOTIDE SEQUENCE</scope>
    <source>
        <strain evidence="1">20211129_DDA</strain>
        <tissue evidence="1">Liver</tissue>
    </source>
</reference>
<comment type="caution">
    <text evidence="1">The sequence shown here is derived from an EMBL/GenBank/DDBJ whole genome shotgun (WGS) entry which is preliminary data.</text>
</comment>